<dbReference type="PATRIC" id="fig|1348657.5.peg.2246"/>
<proteinExistence type="predicted"/>
<dbReference type="OrthoDB" id="5294582at2"/>
<dbReference type="AlphaFoldDB" id="T0AXF6"/>
<dbReference type="NCBIfam" id="TIGR02098">
    <property type="entry name" value="MJ0042_CXXC"/>
    <property type="match status" value="1"/>
</dbReference>
<gene>
    <name evidence="3" type="ORF">M622_03840</name>
</gene>
<dbReference type="RefSeq" id="WP_021249661.1">
    <property type="nucleotide sequence ID" value="NZ_ATJV01000059.1"/>
</dbReference>
<evidence type="ECO:0000313" key="4">
    <source>
        <dbReference type="Proteomes" id="UP000015455"/>
    </source>
</evidence>
<evidence type="ECO:0000259" key="2">
    <source>
        <dbReference type="Pfam" id="PF13717"/>
    </source>
</evidence>
<feature type="region of interest" description="Disordered" evidence="1">
    <location>
        <begin position="108"/>
        <end position="269"/>
    </location>
</feature>
<dbReference type="eggNOG" id="COG1273">
    <property type="taxonomic scope" value="Bacteria"/>
</dbReference>
<dbReference type="Pfam" id="PF13717">
    <property type="entry name" value="Zn_ribbon_4"/>
    <property type="match status" value="1"/>
</dbReference>
<evidence type="ECO:0000256" key="1">
    <source>
        <dbReference type="SAM" id="MobiDB-lite"/>
    </source>
</evidence>
<organism evidence="3 4">
    <name type="scientific">Thauera terpenica 58Eu</name>
    <dbReference type="NCBI Taxonomy" id="1348657"/>
    <lineage>
        <taxon>Bacteria</taxon>
        <taxon>Pseudomonadati</taxon>
        <taxon>Pseudomonadota</taxon>
        <taxon>Betaproteobacteria</taxon>
        <taxon>Rhodocyclales</taxon>
        <taxon>Zoogloeaceae</taxon>
        <taxon>Thauera</taxon>
    </lineage>
</organism>
<accession>T0AXF6</accession>
<protein>
    <recommendedName>
        <fullName evidence="2">Zinc finger/thioredoxin putative domain-containing protein</fullName>
    </recommendedName>
</protein>
<evidence type="ECO:0000313" key="3">
    <source>
        <dbReference type="EMBL" id="EPZ15268.1"/>
    </source>
</evidence>
<name>T0AXF6_9RHOO</name>
<dbReference type="STRING" id="1348657.M622_03840"/>
<reference evidence="3 4" key="1">
    <citation type="submission" date="2013-06" db="EMBL/GenBank/DDBJ databases">
        <title>Draft genome sequence of Thauera terpenica.</title>
        <authorList>
            <person name="Liu B."/>
            <person name="Frostegard A.H."/>
            <person name="Shapleigh J.P."/>
        </authorList>
    </citation>
    <scope>NUCLEOTIDE SEQUENCE [LARGE SCALE GENOMIC DNA]</scope>
    <source>
        <strain evidence="3 4">58Eu</strain>
    </source>
</reference>
<dbReference type="Proteomes" id="UP000015455">
    <property type="component" value="Unassembled WGS sequence"/>
</dbReference>
<dbReference type="InterPro" id="IPR011723">
    <property type="entry name" value="Znf/thioredoxin_put"/>
</dbReference>
<feature type="region of interest" description="Disordered" evidence="1">
    <location>
        <begin position="45"/>
        <end position="90"/>
    </location>
</feature>
<comment type="caution">
    <text evidence="3">The sequence shown here is derived from an EMBL/GenBank/DDBJ whole genome shotgun (WGS) entry which is preliminary data.</text>
</comment>
<sequence length="461" mass="48647">MMLTRCPACQTVFRLGPEQLHARRGEVRCGHCFHPFNALDHEIVQRGQSRQSPPTPSAPTAPPAPASPSPSARAPDLSLQPAPAAHATPEPDALAPALDFIILEEKPRPQPATPASASALHAGEPPARASSPPPSAADTALWHAAPELSFDTVDDLSPTTARTPAMPEVMRSSRRPASDATRTEPSAHPTFSTTYSAAPERPQAHEGPSTAYEPWAAAALSSAPQGTIEGAQSARTPASPVSAPNTPIRPDPGPDPDFGSNAAAGIEPAQGARTDIKPAYIAVEHLDAKYGRLRKPASPLLRTLSALATGVLGGVLAVQCIYLYRMEIARALPGLRPLMTQACAALGCEIPFPRDAGLIALDASELQSEPGKPGQYVLHATVNNRAEYAQTWPHLELTLTDAGDSPIARRVLTPEEWLPPDQRSPAQGAASFASHKAVSARIAFTVPDLAPTGYRVYIFYP</sequence>
<keyword evidence="4" id="KW-1185">Reference proteome</keyword>
<dbReference type="EMBL" id="ATJV01000059">
    <property type="protein sequence ID" value="EPZ15268.1"/>
    <property type="molecule type" value="Genomic_DNA"/>
</dbReference>
<feature type="compositionally biased region" description="Pro residues" evidence="1">
    <location>
        <begin position="53"/>
        <end position="68"/>
    </location>
</feature>
<feature type="domain" description="Zinc finger/thioredoxin putative" evidence="2">
    <location>
        <begin position="2"/>
        <end position="37"/>
    </location>
</feature>
<dbReference type="Pfam" id="PF11906">
    <property type="entry name" value="DUF3426"/>
    <property type="match status" value="1"/>
</dbReference>
<dbReference type="InterPro" id="IPR021834">
    <property type="entry name" value="DUF3426"/>
</dbReference>